<dbReference type="Proteomes" id="UP001239782">
    <property type="component" value="Chromosome"/>
</dbReference>
<dbReference type="InterPro" id="IPR000801">
    <property type="entry name" value="Esterase-like"/>
</dbReference>
<dbReference type="KEGG" id="plei:Q9312_07740"/>
<dbReference type="AlphaFoldDB" id="A0AA51RWE5"/>
<comment type="similarity">
    <text evidence="1">Belongs to the esterase D family.</text>
</comment>
<proteinExistence type="inferred from homology"/>
<dbReference type="GO" id="GO:0016788">
    <property type="term" value="F:hydrolase activity, acting on ester bonds"/>
    <property type="evidence" value="ECO:0007669"/>
    <property type="project" value="TreeGrafter"/>
</dbReference>
<protein>
    <submittedName>
        <fullName evidence="4">Alpha/beta hydrolase-fold protein</fullName>
    </submittedName>
</protein>
<feature type="chain" id="PRO_5041437801" evidence="3">
    <location>
        <begin position="29"/>
        <end position="445"/>
    </location>
</feature>
<evidence type="ECO:0000313" key="4">
    <source>
        <dbReference type="EMBL" id="WMS88800.1"/>
    </source>
</evidence>
<reference evidence="4 5" key="1">
    <citation type="submission" date="2023-08" db="EMBL/GenBank/DDBJ databases">
        <title>Pleionea litopenaei sp. nov., isolated from stomach of juvenile Litopenaeus vannamei.</title>
        <authorList>
            <person name="Rho A.M."/>
            <person name="Hwang C.Y."/>
        </authorList>
    </citation>
    <scope>NUCLEOTIDE SEQUENCE [LARGE SCALE GENOMIC DNA]</scope>
    <source>
        <strain evidence="4 5">HL-JVS1</strain>
    </source>
</reference>
<keyword evidence="2 4" id="KW-0378">Hydrolase</keyword>
<organism evidence="4 5">
    <name type="scientific">Pleionea litopenaei</name>
    <dbReference type="NCBI Taxonomy" id="3070815"/>
    <lineage>
        <taxon>Bacteria</taxon>
        <taxon>Pseudomonadati</taxon>
        <taxon>Pseudomonadota</taxon>
        <taxon>Gammaproteobacteria</taxon>
        <taxon>Oceanospirillales</taxon>
        <taxon>Pleioneaceae</taxon>
        <taxon>Pleionea</taxon>
    </lineage>
</organism>
<dbReference type="InterPro" id="IPR052558">
    <property type="entry name" value="Siderophore_Hydrolase_D"/>
</dbReference>
<dbReference type="RefSeq" id="WP_309204023.1">
    <property type="nucleotide sequence ID" value="NZ_CP133548.1"/>
</dbReference>
<dbReference type="PANTHER" id="PTHR40841">
    <property type="entry name" value="SIDEROPHORE TRIACETYLFUSARININE C ESTERASE"/>
    <property type="match status" value="1"/>
</dbReference>
<gene>
    <name evidence="4" type="ORF">Q9312_07740</name>
</gene>
<evidence type="ECO:0000313" key="5">
    <source>
        <dbReference type="Proteomes" id="UP001239782"/>
    </source>
</evidence>
<accession>A0AA51RWE5</accession>
<keyword evidence="3" id="KW-0732">Signal</keyword>
<keyword evidence="5" id="KW-1185">Reference proteome</keyword>
<feature type="signal peptide" evidence="3">
    <location>
        <begin position="1"/>
        <end position="28"/>
    </location>
</feature>
<dbReference type="SUPFAM" id="SSF53474">
    <property type="entry name" value="alpha/beta-Hydrolases"/>
    <property type="match status" value="1"/>
</dbReference>
<sequence length="445" mass="51292">MHRITSQAFINLLFIALLSIISSSNLIASNATNNTPTQSLNYGQTFQHQSKTFNQPRRYMVSLPERYSLSSYRYPTLYVLDGDFQFHHVANTAKHLARMGKIPPMIVVGVAFQGPDDYLLSNTWPIDSEPGYGGSKQFLDYLYQELVPTIDKEYRTNTSKALAGYSLGGLLVLQSYLDNDKPFNAFLAMSPSVWFDDMSLIARFKKALTKRENSERFLNPLFLSLANERGMGVNELVAVLKNNADQHPSKHWSFKHYPNETHYSTALPALYDALTFLTPNYFLDMKDLVNFKNYRGVLNAFAEKKSLWSGYRMDWLQSYTFAKYVFYTEQQAHVYDILKAIKKEFPEWNDGNSNKAANMTVDMIAIDFALMFNRNQQPQQARELLQSLEPEAQGLPKWHYQLSLAFAGLNNLELAKHHHAKAIELAKKHQLESWEIWELEPLKYQ</sequence>
<dbReference type="Pfam" id="PF00756">
    <property type="entry name" value="Esterase"/>
    <property type="match status" value="1"/>
</dbReference>
<dbReference type="EMBL" id="CP133548">
    <property type="protein sequence ID" value="WMS88800.1"/>
    <property type="molecule type" value="Genomic_DNA"/>
</dbReference>
<dbReference type="Gene3D" id="3.40.50.1820">
    <property type="entry name" value="alpha/beta hydrolase"/>
    <property type="match status" value="1"/>
</dbReference>
<dbReference type="InterPro" id="IPR029058">
    <property type="entry name" value="AB_hydrolase_fold"/>
</dbReference>
<dbReference type="PANTHER" id="PTHR40841:SF2">
    <property type="entry name" value="SIDEROPHORE-DEGRADING ESTERASE (EUROFUNG)"/>
    <property type="match status" value="1"/>
</dbReference>
<evidence type="ECO:0000256" key="3">
    <source>
        <dbReference type="SAM" id="SignalP"/>
    </source>
</evidence>
<evidence type="ECO:0000256" key="1">
    <source>
        <dbReference type="ARBA" id="ARBA00005622"/>
    </source>
</evidence>
<evidence type="ECO:0000256" key="2">
    <source>
        <dbReference type="ARBA" id="ARBA00022801"/>
    </source>
</evidence>
<name>A0AA51RWE5_9GAMM</name>